<dbReference type="Proteomes" id="UP000034214">
    <property type="component" value="Unassembled WGS sequence"/>
</dbReference>
<feature type="region of interest" description="Disordered" evidence="1">
    <location>
        <begin position="312"/>
        <end position="341"/>
    </location>
</feature>
<name>A0A0G1LKM3_9BACT</name>
<proteinExistence type="predicted"/>
<evidence type="ECO:0000256" key="1">
    <source>
        <dbReference type="SAM" id="MobiDB-lite"/>
    </source>
</evidence>
<dbReference type="PATRIC" id="fig|1618394.3.peg.720"/>
<sequence>SKDELEQSVLKQTVTTSKEYTSLRYRIENVLTNAENFQDYDDWNNEMTLIVQDWKTLESDALKLEENTNKLSNEKTAVKLFKDVYAYDSVEIQKVIESAPMGKQIRTLAQHLGVDAKRAQLILNESQDRVSREIWGGEGDVYQGLEQDAIRIKNGAKVTVFVGGVVLTGGMSGVAASGAVAKTALVVSGADLVLEVADDEAKIALGDKNKVSEMVGKVRTVTEPAASILTLANIPGNVSKAMEKISAISFVGDQIRSVAQDEKILGISIKVDDKGEIKAEVSGLTEAELVEWKKDNNVTSVQTIEEIIKQVEEENKEEEKPTEAPKEENKKETPKTNSEGVPNQIYKVVNVSGASFMMDECYDPTCWDDLDADPEEDRDLGGIYTLGKVYGSGASFRRQFKVADQKAVGQLEETSANSYKITIYFAIAPFEGPKNKTIEYGTWENHSVEIKASYGDEPVIEWDGSGLKQVK</sequence>
<dbReference type="AlphaFoldDB" id="A0A0G1LKM3"/>
<gene>
    <name evidence="2" type="ORF">UW99_C0057G0001</name>
</gene>
<organism evidence="2 3">
    <name type="scientific">Candidatus Collierbacteria bacterium GW2011_GWC2_45_15</name>
    <dbReference type="NCBI Taxonomy" id="1618394"/>
    <lineage>
        <taxon>Bacteria</taxon>
        <taxon>Candidatus Collieribacteriota</taxon>
    </lineage>
</organism>
<comment type="caution">
    <text evidence="2">The sequence shown here is derived from an EMBL/GenBank/DDBJ whole genome shotgun (WGS) entry which is preliminary data.</text>
</comment>
<evidence type="ECO:0000313" key="3">
    <source>
        <dbReference type="Proteomes" id="UP000034214"/>
    </source>
</evidence>
<protein>
    <submittedName>
        <fullName evidence="2">Uncharacterized protein</fullName>
    </submittedName>
</protein>
<evidence type="ECO:0000313" key="2">
    <source>
        <dbReference type="EMBL" id="KKT96468.1"/>
    </source>
</evidence>
<feature type="non-terminal residue" evidence="2">
    <location>
        <position position="1"/>
    </location>
</feature>
<dbReference type="EMBL" id="LCKM01000057">
    <property type="protein sequence ID" value="KKT96468.1"/>
    <property type="molecule type" value="Genomic_DNA"/>
</dbReference>
<reference evidence="2 3" key="1">
    <citation type="journal article" date="2015" name="Nature">
        <title>rRNA introns, odd ribosomes, and small enigmatic genomes across a large radiation of phyla.</title>
        <authorList>
            <person name="Brown C.T."/>
            <person name="Hug L.A."/>
            <person name="Thomas B.C."/>
            <person name="Sharon I."/>
            <person name="Castelle C.J."/>
            <person name="Singh A."/>
            <person name="Wilkins M.J."/>
            <person name="Williams K.H."/>
            <person name="Banfield J.F."/>
        </authorList>
    </citation>
    <scope>NUCLEOTIDE SEQUENCE [LARGE SCALE GENOMIC DNA]</scope>
</reference>
<accession>A0A0G1LKM3</accession>
<feature type="compositionally biased region" description="Basic and acidic residues" evidence="1">
    <location>
        <begin position="312"/>
        <end position="334"/>
    </location>
</feature>